<dbReference type="KEGG" id="mic:Mic7113_6463"/>
<dbReference type="EMBL" id="CP003631">
    <property type="protein sequence ID" value="AFZ22043.1"/>
    <property type="molecule type" value="Genomic_DNA"/>
</dbReference>
<keyword evidence="1" id="KW-0614">Plasmid</keyword>
<reference evidence="1 2" key="1">
    <citation type="submission" date="2012-06" db="EMBL/GenBank/DDBJ databases">
        <title>Finished plasmid 1 of genome of Microcoleus sp. PCC 7113.</title>
        <authorList>
            <consortium name="US DOE Joint Genome Institute"/>
            <person name="Gugger M."/>
            <person name="Coursin T."/>
            <person name="Rippka R."/>
            <person name="Tandeau De Marsac N."/>
            <person name="Huntemann M."/>
            <person name="Wei C.-L."/>
            <person name="Han J."/>
            <person name="Detter J.C."/>
            <person name="Han C."/>
            <person name="Tapia R."/>
            <person name="Chen A."/>
            <person name="Kyrpides N."/>
            <person name="Mavromatis K."/>
            <person name="Markowitz V."/>
            <person name="Szeto E."/>
            <person name="Ivanova N."/>
            <person name="Pagani I."/>
            <person name="Pati A."/>
            <person name="Goodwin L."/>
            <person name="Nordberg H.P."/>
            <person name="Cantor M.N."/>
            <person name="Hua S.X."/>
            <person name="Woyke T."/>
            <person name="Kerfeld C.A."/>
        </authorList>
    </citation>
    <scope>NUCLEOTIDE SEQUENCE [LARGE SCALE GENOMIC DNA]</scope>
    <source>
        <strain evidence="1 2">PCC 7113</strain>
        <plasmid evidence="1 2">pMIC7113.01</plasmid>
    </source>
</reference>
<dbReference type="OrthoDB" id="505444at2"/>
<dbReference type="Proteomes" id="UP000010471">
    <property type="component" value="Plasmid pMIC7113.01"/>
</dbReference>
<keyword evidence="2" id="KW-1185">Reference proteome</keyword>
<gene>
    <name evidence="1" type="ORF">Mic7113_6463</name>
</gene>
<dbReference type="RefSeq" id="WP_015186170.1">
    <property type="nucleotide sequence ID" value="NC_019739.1"/>
</dbReference>
<sequence length="308" mass="33689">MPQTIEFTVATFPSVILREDLTETWNDIGINLLPPGEAEPLLMFLDQLGATSKPDFNPNRILLVKAANGVSQTVYGPAIFQDGENIILKVGDNILPMQQKGALFTIGKLKGKVSVTEEKDKDGKPYPKATCSLVSPERNVFKVGVQLATKELGLTTADVEAVLINEEPIRPLLSYPPTVALKMQELGVGEYQVAGISESEGDYGISYKLHLSDGRAVWGRGNVNILLESGWRPNWEKPLTLIVSRIEKLGEDKFSVDCALRERLPLLPPGANGHTNSKAASPNTVEVEAQVVTETEESEEEALENLHY</sequence>
<proteinExistence type="predicted"/>
<accession>K9WPD3</accession>
<evidence type="ECO:0000313" key="2">
    <source>
        <dbReference type="Proteomes" id="UP000010471"/>
    </source>
</evidence>
<dbReference type="HOGENOM" id="CLU_902588_0_0_3"/>
<name>K9WPD3_9CYAN</name>
<dbReference type="AlphaFoldDB" id="K9WPD3"/>
<geneLocation type="plasmid" evidence="1 2">
    <name>pMIC7113.01</name>
</geneLocation>
<evidence type="ECO:0000313" key="1">
    <source>
        <dbReference type="EMBL" id="AFZ22043.1"/>
    </source>
</evidence>
<protein>
    <submittedName>
        <fullName evidence="1">Uncharacterized protein</fullName>
    </submittedName>
</protein>
<organism evidence="1 2">
    <name type="scientific">Allocoleopsis franciscana PCC 7113</name>
    <dbReference type="NCBI Taxonomy" id="1173027"/>
    <lineage>
        <taxon>Bacteria</taxon>
        <taxon>Bacillati</taxon>
        <taxon>Cyanobacteriota</taxon>
        <taxon>Cyanophyceae</taxon>
        <taxon>Coleofasciculales</taxon>
        <taxon>Coleofasciculaceae</taxon>
        <taxon>Allocoleopsis</taxon>
        <taxon>Allocoleopsis franciscana</taxon>
    </lineage>
</organism>